<proteinExistence type="inferred from homology"/>
<accession>A0A840QF27</accession>
<sequence length="473" mass="53217">MSDLPNGWAWATLGEIADVRLGRQRSPKNHTGNQMRPYLRAANIGWEGLKLDDVKQMNFTDDEVAVYCLRPGDILLSEASGSASEVGKPAIWKGEIEECCFQNTLIRVRSEHIDSRFLMWFLKGEAVRGAFVQHSRGVGIHHIGVARLAKWSVPIPPLAEQRRIVAALEDHLSRVEAGARLQEGAEVRARSLVKRILVEAVPASIPDHWRQVAVGDAGTVDLGRQRHPDWHSGPNMRPYLRVANVFEDRIDTSDVMEMHFQDDTFERFRLQAGDILLNEGQSPELLGRPAMYRGKPEQVAFTNSLLRFKCGSGIDPEWALLVFRRHVHSGRYLRDMRITTNIAHLSSGRFKKVEFPIPPLQEQKQIVRRVHESLQGVDRLATEVLRMNSRAEHLRRSLLREAFAGRLVAQNPGDEPASVLMERIRAERGSAPKVKRERKARAKAAAPEPEIAADRPLPEPVGRGTQDALDLGL</sequence>
<gene>
    <name evidence="7" type="ORF">BJ970_003207</name>
</gene>
<evidence type="ECO:0000313" key="8">
    <source>
        <dbReference type="Proteomes" id="UP000584374"/>
    </source>
</evidence>
<dbReference type="GO" id="GO:0009035">
    <property type="term" value="F:type I site-specific deoxyribonuclease activity"/>
    <property type="evidence" value="ECO:0007669"/>
    <property type="project" value="UniProtKB-EC"/>
</dbReference>
<dbReference type="EMBL" id="JACHIW010000001">
    <property type="protein sequence ID" value="MBB5155673.1"/>
    <property type="molecule type" value="Genomic_DNA"/>
</dbReference>
<name>A0A840QF27_9PSEU</name>
<feature type="compositionally biased region" description="Basic residues" evidence="5">
    <location>
        <begin position="433"/>
        <end position="442"/>
    </location>
</feature>
<dbReference type="Pfam" id="PF01420">
    <property type="entry name" value="Methylase_S"/>
    <property type="match status" value="2"/>
</dbReference>
<evidence type="ECO:0000256" key="4">
    <source>
        <dbReference type="ARBA" id="ARBA00038652"/>
    </source>
</evidence>
<dbReference type="AlphaFoldDB" id="A0A840QF27"/>
<dbReference type="Proteomes" id="UP000584374">
    <property type="component" value="Unassembled WGS sequence"/>
</dbReference>
<evidence type="ECO:0000256" key="3">
    <source>
        <dbReference type="ARBA" id="ARBA00023125"/>
    </source>
</evidence>
<dbReference type="PANTHER" id="PTHR43140:SF1">
    <property type="entry name" value="TYPE I RESTRICTION ENZYME ECOKI SPECIFICITY SUBUNIT"/>
    <property type="match status" value="1"/>
</dbReference>
<organism evidence="7 8">
    <name type="scientific">Saccharopolyspora phatthalungensis</name>
    <dbReference type="NCBI Taxonomy" id="664693"/>
    <lineage>
        <taxon>Bacteria</taxon>
        <taxon>Bacillati</taxon>
        <taxon>Actinomycetota</taxon>
        <taxon>Actinomycetes</taxon>
        <taxon>Pseudonocardiales</taxon>
        <taxon>Pseudonocardiaceae</taxon>
        <taxon>Saccharopolyspora</taxon>
    </lineage>
</organism>
<dbReference type="GO" id="GO:0003677">
    <property type="term" value="F:DNA binding"/>
    <property type="evidence" value="ECO:0007669"/>
    <property type="project" value="UniProtKB-KW"/>
</dbReference>
<comment type="subunit">
    <text evidence="4">The methyltransferase is composed of M and S polypeptides.</text>
</comment>
<keyword evidence="8" id="KW-1185">Reference proteome</keyword>
<feature type="domain" description="Type I restriction modification DNA specificity" evidence="6">
    <location>
        <begin position="5"/>
        <end position="176"/>
    </location>
</feature>
<reference evidence="7 8" key="1">
    <citation type="submission" date="2020-08" db="EMBL/GenBank/DDBJ databases">
        <title>Sequencing the genomes of 1000 actinobacteria strains.</title>
        <authorList>
            <person name="Klenk H.-P."/>
        </authorList>
    </citation>
    <scope>NUCLEOTIDE SEQUENCE [LARGE SCALE GENOMIC DNA]</scope>
    <source>
        <strain evidence="7 8">DSM 45584</strain>
    </source>
</reference>
<dbReference type="RefSeq" id="WP_184726970.1">
    <property type="nucleotide sequence ID" value="NZ_JACHIW010000001.1"/>
</dbReference>
<evidence type="ECO:0000259" key="6">
    <source>
        <dbReference type="Pfam" id="PF01420"/>
    </source>
</evidence>
<dbReference type="CDD" id="cd17253">
    <property type="entry name" value="RMtype1_S_Eco933I-TRD2-CR2_like"/>
    <property type="match status" value="2"/>
</dbReference>
<dbReference type="PANTHER" id="PTHR43140">
    <property type="entry name" value="TYPE-1 RESTRICTION ENZYME ECOKI SPECIFICITY PROTEIN"/>
    <property type="match status" value="1"/>
</dbReference>
<keyword evidence="7" id="KW-0378">Hydrolase</keyword>
<dbReference type="GO" id="GO:0009307">
    <property type="term" value="P:DNA restriction-modification system"/>
    <property type="evidence" value="ECO:0007669"/>
    <property type="project" value="UniProtKB-KW"/>
</dbReference>
<dbReference type="Gene3D" id="3.90.220.20">
    <property type="entry name" value="DNA methylase specificity domains"/>
    <property type="match status" value="2"/>
</dbReference>
<dbReference type="InterPro" id="IPR000055">
    <property type="entry name" value="Restrct_endonuc_typeI_TRD"/>
</dbReference>
<feature type="domain" description="Type I restriction modification DNA specificity" evidence="6">
    <location>
        <begin position="333"/>
        <end position="371"/>
    </location>
</feature>
<keyword evidence="3" id="KW-0238">DNA-binding</keyword>
<evidence type="ECO:0000256" key="2">
    <source>
        <dbReference type="ARBA" id="ARBA00022747"/>
    </source>
</evidence>
<evidence type="ECO:0000256" key="5">
    <source>
        <dbReference type="SAM" id="MobiDB-lite"/>
    </source>
</evidence>
<feature type="region of interest" description="Disordered" evidence="5">
    <location>
        <begin position="428"/>
        <end position="473"/>
    </location>
</feature>
<evidence type="ECO:0000313" key="7">
    <source>
        <dbReference type="EMBL" id="MBB5155673.1"/>
    </source>
</evidence>
<dbReference type="InterPro" id="IPR044946">
    <property type="entry name" value="Restrct_endonuc_typeI_TRD_sf"/>
</dbReference>
<dbReference type="SUPFAM" id="SSF116734">
    <property type="entry name" value="DNA methylase specificity domain"/>
    <property type="match status" value="2"/>
</dbReference>
<comment type="caution">
    <text evidence="7">The sequence shown here is derived from an EMBL/GenBank/DDBJ whole genome shotgun (WGS) entry which is preliminary data.</text>
</comment>
<protein>
    <submittedName>
        <fullName evidence="7">Type I restriction enzyme S subunit</fullName>
        <ecNumber evidence="7">3.1.21.3</ecNumber>
    </submittedName>
</protein>
<keyword evidence="2" id="KW-0680">Restriction system</keyword>
<comment type="similarity">
    <text evidence="1">Belongs to the type-I restriction system S methylase family.</text>
</comment>
<dbReference type="InterPro" id="IPR051212">
    <property type="entry name" value="Type-I_RE_S_subunit"/>
</dbReference>
<evidence type="ECO:0000256" key="1">
    <source>
        <dbReference type="ARBA" id="ARBA00010923"/>
    </source>
</evidence>
<dbReference type="EC" id="3.1.21.3" evidence="7"/>